<dbReference type="InterPro" id="IPR032710">
    <property type="entry name" value="NTF2-like_dom_sf"/>
</dbReference>
<dbReference type="Pfam" id="PF10708">
    <property type="entry name" value="DUF2510"/>
    <property type="match status" value="1"/>
</dbReference>
<feature type="transmembrane region" description="Helical" evidence="2">
    <location>
        <begin position="209"/>
        <end position="232"/>
    </location>
</feature>
<keyword evidence="2" id="KW-1133">Transmembrane helix</keyword>
<evidence type="ECO:0000259" key="3">
    <source>
        <dbReference type="Pfam" id="PF10708"/>
    </source>
</evidence>
<dbReference type="Proteomes" id="UP000313849">
    <property type="component" value="Unassembled WGS sequence"/>
</dbReference>
<keyword evidence="5" id="KW-1185">Reference proteome</keyword>
<dbReference type="InterPro" id="IPR018929">
    <property type="entry name" value="DUF2510"/>
</dbReference>
<feature type="region of interest" description="Disordered" evidence="1">
    <location>
        <begin position="25"/>
        <end position="171"/>
    </location>
</feature>
<dbReference type="RefSeq" id="WP_139986041.1">
    <property type="nucleotide sequence ID" value="NZ_VENP01000006.1"/>
</dbReference>
<organism evidence="4 5">
    <name type="scientific">Miniimonas arenae</name>
    <dbReference type="NCBI Taxonomy" id="676201"/>
    <lineage>
        <taxon>Bacteria</taxon>
        <taxon>Bacillati</taxon>
        <taxon>Actinomycetota</taxon>
        <taxon>Actinomycetes</taxon>
        <taxon>Micrococcales</taxon>
        <taxon>Beutenbergiaceae</taxon>
        <taxon>Miniimonas</taxon>
    </lineage>
</organism>
<dbReference type="EMBL" id="VENP01000006">
    <property type="protein sequence ID" value="TNU76537.1"/>
    <property type="molecule type" value="Genomic_DNA"/>
</dbReference>
<dbReference type="Gene3D" id="3.10.450.50">
    <property type="match status" value="1"/>
</dbReference>
<evidence type="ECO:0000313" key="5">
    <source>
        <dbReference type="Proteomes" id="UP000313849"/>
    </source>
</evidence>
<keyword evidence="2" id="KW-0472">Membrane</keyword>
<evidence type="ECO:0000313" key="4">
    <source>
        <dbReference type="EMBL" id="TNU76537.1"/>
    </source>
</evidence>
<feature type="domain" description="DUF2510" evidence="3">
    <location>
        <begin position="5"/>
        <end position="35"/>
    </location>
</feature>
<keyword evidence="2" id="KW-0812">Transmembrane</keyword>
<dbReference type="AlphaFoldDB" id="A0A5C5BFG1"/>
<proteinExistence type="predicted"/>
<feature type="compositionally biased region" description="Low complexity" evidence="1">
    <location>
        <begin position="30"/>
        <end position="104"/>
    </location>
</feature>
<name>A0A5C5BFG1_9MICO</name>
<protein>
    <submittedName>
        <fullName evidence="4">DUF2510 domain-containing protein</fullName>
    </submittedName>
</protein>
<feature type="compositionally biased region" description="Low complexity" evidence="1">
    <location>
        <begin position="113"/>
        <end position="122"/>
    </location>
</feature>
<evidence type="ECO:0000256" key="2">
    <source>
        <dbReference type="SAM" id="Phobius"/>
    </source>
</evidence>
<dbReference type="SUPFAM" id="SSF54427">
    <property type="entry name" value="NTF2-like"/>
    <property type="match status" value="1"/>
</dbReference>
<comment type="caution">
    <text evidence="4">The sequence shown here is derived from an EMBL/GenBank/DDBJ whole genome shotgun (WGS) entry which is preliminary data.</text>
</comment>
<evidence type="ECO:0000256" key="1">
    <source>
        <dbReference type="SAM" id="MobiDB-lite"/>
    </source>
</evidence>
<reference evidence="4 5" key="1">
    <citation type="submission" date="2019-06" db="EMBL/GenBank/DDBJ databases">
        <title>Draft genome sequence of Miniimonas arenae KCTC 19750T isolated from sea sand.</title>
        <authorList>
            <person name="Park S.-J."/>
        </authorList>
    </citation>
    <scope>NUCLEOTIDE SEQUENCE [LARGE SCALE GENOMIC DNA]</scope>
    <source>
        <strain evidence="4 5">KCTC 19750</strain>
    </source>
</reference>
<gene>
    <name evidence="4" type="ORF">FH969_03145</name>
</gene>
<accession>A0A5C5BFG1</accession>
<sequence>MTHPAGWYPDGSGRQRWWDGTAWTEDTRDAGQPASAGAGTTAGTAWQPGGTSAPGTGATASTAWQPGATSAPGTGATASTAWQPGGTSAPGVSASGTGATTSTAWQPGGTSAPGGPVVSAPGAPGGQSGASGQPTSAGYGRIPSVGRPDGYGPGGYQAPGTPAYGQATVSPAYGQPGAPAYGRPGVAPAQPGAPYGGAPGGAPRRRTGVVVGIIVAVVVLIVAILAVVLFSVRSQTAGPLHAVTDYNDAWDAEDCQLLVSSVTNEFWQSTWASCDSFEADAAEFNASLQNGADSYEWRATSTSVSGSTATVEVAESWTDSSGQHQSADVTFNLVKQGGGWLVDSVTSD</sequence>